<protein>
    <submittedName>
        <fullName evidence="1">Uncharacterized protein</fullName>
    </submittedName>
</protein>
<keyword evidence="2" id="KW-1185">Reference proteome</keyword>
<accession>A0ABU2BJP3</accession>
<reference evidence="1 2" key="1">
    <citation type="submission" date="2023-07" db="EMBL/GenBank/DDBJ databases">
        <title>Sequencing the genomes of 1000 actinobacteria strains.</title>
        <authorList>
            <person name="Klenk H.-P."/>
        </authorList>
    </citation>
    <scope>NUCLEOTIDE SEQUENCE [LARGE SCALE GENOMIC DNA]</scope>
    <source>
        <strain evidence="1 2">DSM 20167</strain>
    </source>
</reference>
<evidence type="ECO:0000313" key="2">
    <source>
        <dbReference type="Proteomes" id="UP001183817"/>
    </source>
</evidence>
<sequence length="68" mass="7631">MSVVKDWAAILIPSAMVRYGLHRPVPRPRIPVGPRGQRADGMCRHRRSVRYRALRQTAEPGNDARLGG</sequence>
<evidence type="ECO:0000313" key="1">
    <source>
        <dbReference type="EMBL" id="MDR7358872.1"/>
    </source>
</evidence>
<gene>
    <name evidence="1" type="ORF">J2S64_002563</name>
</gene>
<dbReference type="Proteomes" id="UP001183817">
    <property type="component" value="Unassembled WGS sequence"/>
</dbReference>
<proteinExistence type="predicted"/>
<name>A0ABU2BJP3_9MICC</name>
<dbReference type="EMBL" id="JAVDYI010000001">
    <property type="protein sequence ID" value="MDR7358872.1"/>
    <property type="molecule type" value="Genomic_DNA"/>
</dbReference>
<comment type="caution">
    <text evidence="1">The sequence shown here is derived from an EMBL/GenBank/DDBJ whole genome shotgun (WGS) entry which is preliminary data.</text>
</comment>
<organism evidence="1 2">
    <name type="scientific">Paeniglutamicibacter sulfureus</name>
    <dbReference type="NCBI Taxonomy" id="43666"/>
    <lineage>
        <taxon>Bacteria</taxon>
        <taxon>Bacillati</taxon>
        <taxon>Actinomycetota</taxon>
        <taxon>Actinomycetes</taxon>
        <taxon>Micrococcales</taxon>
        <taxon>Micrococcaceae</taxon>
        <taxon>Paeniglutamicibacter</taxon>
    </lineage>
</organism>